<comment type="cofactor">
    <cofactor evidence="1 10">
        <name>Mg(2+)</name>
        <dbReference type="ChEBI" id="CHEBI:18420"/>
    </cofactor>
</comment>
<sequence length="263" mass="30186">MKKILTIIIVIGLIVGMILIEDYQNEAISKENFENQRSSDLDVTDYLPSSTNQVIHHKSYSLSYNERHEQAEWTAHVLRPSDIQQVDFKRPYFEIDDQVSTGAASWRNYKNSGYDRGHLVPAGDRRGSIQDFNETFLTSNISPQLHEFNAGIWNDLEQQVRRYAQQYGDLYIVTGSILGNNLSSIGNENVTVPRSFYKIILRETNDQPVILAYLLSQDDQDTSLNSYLISVDQIETMTGTDFFAQLPHDIEEKLEAQTARRGW</sequence>
<dbReference type="PANTHER" id="PTHR13966">
    <property type="entry name" value="ENDONUCLEASE RELATED"/>
    <property type="match status" value="1"/>
</dbReference>
<dbReference type="GO" id="GO:0004519">
    <property type="term" value="F:endonuclease activity"/>
    <property type="evidence" value="ECO:0007669"/>
    <property type="project" value="UniProtKB-UniRule"/>
</dbReference>
<name>A0A3S9MWJ5_9FLAO</name>
<evidence type="ECO:0000256" key="9">
    <source>
        <dbReference type="PIRSR" id="PIRSR640255-2"/>
    </source>
</evidence>
<keyword evidence="14" id="KW-1185">Reference proteome</keyword>
<feature type="active site" description="Proton acceptor" evidence="8">
    <location>
        <position position="118"/>
    </location>
</feature>
<dbReference type="EC" id="3.1.30.-" evidence="10"/>
<feature type="domain" description="DNA/RNA non-specific endonuclease/pyrophosphatase/phosphodiesterase" evidence="12">
    <location>
        <begin position="56"/>
        <end position="249"/>
    </location>
</feature>
<proteinExistence type="inferred from homology"/>
<evidence type="ECO:0000313" key="14">
    <source>
        <dbReference type="Proteomes" id="UP000279600"/>
    </source>
</evidence>
<dbReference type="InterPro" id="IPR044925">
    <property type="entry name" value="His-Me_finger_sf"/>
</dbReference>
<accession>A0A3S9MWJ5</accession>
<dbReference type="InterPro" id="IPR044929">
    <property type="entry name" value="DNA/RNA_non-sp_Endonuclease_sf"/>
</dbReference>
<reference evidence="13 14" key="1">
    <citation type="submission" date="2018-12" db="EMBL/GenBank/DDBJ databases">
        <title>Complete genome of Nonlabens sp. MJ115.</title>
        <authorList>
            <person name="Choi H.S."/>
            <person name="Jung J."/>
        </authorList>
    </citation>
    <scope>NUCLEOTIDE SEQUENCE [LARGE SCALE GENOMIC DNA]</scope>
    <source>
        <strain evidence="13 14">MJ115</strain>
    </source>
</reference>
<dbReference type="GO" id="GO:0016787">
    <property type="term" value="F:hydrolase activity"/>
    <property type="evidence" value="ECO:0007669"/>
    <property type="project" value="UniProtKB-KW"/>
</dbReference>
<dbReference type="OrthoDB" id="9811262at2"/>
<dbReference type="RefSeq" id="WP_126446209.1">
    <property type="nucleotide sequence ID" value="NZ_CP034549.1"/>
</dbReference>
<dbReference type="KEGG" id="noj:EJ995_04910"/>
<protein>
    <recommendedName>
        <fullName evidence="10">Endonuclease</fullName>
        <ecNumber evidence="10">3.1.30.-</ecNumber>
    </recommendedName>
</protein>
<evidence type="ECO:0000313" key="13">
    <source>
        <dbReference type="EMBL" id="AZQ43606.1"/>
    </source>
</evidence>
<dbReference type="InterPro" id="IPR040255">
    <property type="entry name" value="Non-specific_endonuclease"/>
</dbReference>
<dbReference type="Gene3D" id="3.40.570.10">
    <property type="entry name" value="Extracellular Endonuclease, subunit A"/>
    <property type="match status" value="1"/>
</dbReference>
<evidence type="ECO:0000256" key="3">
    <source>
        <dbReference type="ARBA" id="ARBA00022722"/>
    </source>
</evidence>
<dbReference type="GO" id="GO:0046872">
    <property type="term" value="F:metal ion binding"/>
    <property type="evidence" value="ECO:0007669"/>
    <property type="project" value="UniProtKB-KW"/>
</dbReference>
<keyword evidence="7" id="KW-0460">Magnesium</keyword>
<evidence type="ECO:0000256" key="7">
    <source>
        <dbReference type="ARBA" id="ARBA00022842"/>
    </source>
</evidence>
<dbReference type="PANTHER" id="PTHR13966:SF5">
    <property type="entry name" value="ENDONUCLEASE G, MITOCHONDRIAL"/>
    <property type="match status" value="1"/>
</dbReference>
<keyword evidence="4 9" id="KW-0479">Metal-binding</keyword>
<dbReference type="SUPFAM" id="SSF54060">
    <property type="entry name" value="His-Me finger endonucleases"/>
    <property type="match status" value="1"/>
</dbReference>
<dbReference type="SMART" id="SM00892">
    <property type="entry name" value="Endonuclease_NS"/>
    <property type="match status" value="1"/>
</dbReference>
<keyword evidence="5 10" id="KW-0255">Endonuclease</keyword>
<dbReference type="InterPro" id="IPR020821">
    <property type="entry name" value="ENPP1-3/EXOG-like_nuc-like"/>
</dbReference>
<dbReference type="GO" id="GO:0003676">
    <property type="term" value="F:nucleic acid binding"/>
    <property type="evidence" value="ECO:0007669"/>
    <property type="project" value="InterPro"/>
</dbReference>
<evidence type="ECO:0000256" key="4">
    <source>
        <dbReference type="ARBA" id="ARBA00022723"/>
    </source>
</evidence>
<evidence type="ECO:0000256" key="6">
    <source>
        <dbReference type="ARBA" id="ARBA00022801"/>
    </source>
</evidence>
<evidence type="ECO:0000256" key="2">
    <source>
        <dbReference type="ARBA" id="ARBA00010052"/>
    </source>
</evidence>
<dbReference type="AlphaFoldDB" id="A0A3S9MWJ5"/>
<evidence type="ECO:0000256" key="8">
    <source>
        <dbReference type="PIRSR" id="PIRSR640255-1"/>
    </source>
</evidence>
<organism evidence="13 14">
    <name type="scientific">Nonlabens ponticola</name>
    <dbReference type="NCBI Taxonomy" id="2496866"/>
    <lineage>
        <taxon>Bacteria</taxon>
        <taxon>Pseudomonadati</taxon>
        <taxon>Bacteroidota</taxon>
        <taxon>Flavobacteriia</taxon>
        <taxon>Flavobacteriales</taxon>
        <taxon>Flavobacteriaceae</taxon>
        <taxon>Nonlabens</taxon>
    </lineage>
</organism>
<dbReference type="Proteomes" id="UP000279600">
    <property type="component" value="Chromosome"/>
</dbReference>
<evidence type="ECO:0000256" key="10">
    <source>
        <dbReference type="RuleBase" id="RU366055"/>
    </source>
</evidence>
<dbReference type="EMBL" id="CP034549">
    <property type="protein sequence ID" value="AZQ43606.1"/>
    <property type="molecule type" value="Genomic_DNA"/>
</dbReference>
<dbReference type="InterPro" id="IPR001604">
    <property type="entry name" value="Endo_G_ENPP1-like_dom"/>
</dbReference>
<evidence type="ECO:0000256" key="5">
    <source>
        <dbReference type="ARBA" id="ARBA00022759"/>
    </source>
</evidence>
<comment type="similarity">
    <text evidence="2 10">Belongs to the DNA/RNA non-specific endonuclease family.</text>
</comment>
<keyword evidence="6 10" id="KW-0378">Hydrolase</keyword>
<evidence type="ECO:0000259" key="11">
    <source>
        <dbReference type="SMART" id="SM00477"/>
    </source>
</evidence>
<dbReference type="InterPro" id="IPR018524">
    <property type="entry name" value="DNA/RNA_endonuclease_AS"/>
</dbReference>
<feature type="binding site" evidence="9">
    <location>
        <position position="149"/>
    </location>
    <ligand>
        <name>Mg(2+)</name>
        <dbReference type="ChEBI" id="CHEBI:18420"/>
        <note>catalytic</note>
    </ligand>
</feature>
<dbReference type="PROSITE" id="PS01070">
    <property type="entry name" value="NUCLEASE_NON_SPEC"/>
    <property type="match status" value="1"/>
</dbReference>
<gene>
    <name evidence="13" type="ORF">EJ995_04910</name>
</gene>
<evidence type="ECO:0000256" key="1">
    <source>
        <dbReference type="ARBA" id="ARBA00001946"/>
    </source>
</evidence>
<dbReference type="SMART" id="SM00477">
    <property type="entry name" value="NUC"/>
    <property type="match status" value="1"/>
</dbReference>
<keyword evidence="3 10" id="KW-0540">Nuclease</keyword>
<dbReference type="Pfam" id="PF01223">
    <property type="entry name" value="Endonuclease_NS"/>
    <property type="match status" value="1"/>
</dbReference>
<evidence type="ECO:0000259" key="12">
    <source>
        <dbReference type="SMART" id="SM00892"/>
    </source>
</evidence>
<feature type="domain" description="ENPP1-3/EXOG-like endonuclease/phosphodiesterase" evidence="11">
    <location>
        <begin position="57"/>
        <end position="249"/>
    </location>
</feature>